<organism evidence="6 7">
    <name type="scientific">Streptomyces aurantiogriseus</name>
    <dbReference type="NCBI Taxonomy" id="66870"/>
    <lineage>
        <taxon>Bacteria</taxon>
        <taxon>Bacillati</taxon>
        <taxon>Actinomycetota</taxon>
        <taxon>Actinomycetes</taxon>
        <taxon>Kitasatosporales</taxon>
        <taxon>Streptomycetaceae</taxon>
        <taxon>Streptomyces</taxon>
    </lineage>
</organism>
<evidence type="ECO:0000313" key="7">
    <source>
        <dbReference type="Proteomes" id="UP000658320"/>
    </source>
</evidence>
<evidence type="ECO:0000256" key="1">
    <source>
        <dbReference type="ARBA" id="ARBA00022448"/>
    </source>
</evidence>
<reference evidence="6" key="2">
    <citation type="submission" date="2020-09" db="EMBL/GenBank/DDBJ databases">
        <authorList>
            <person name="Sun Q."/>
            <person name="Ohkuma M."/>
        </authorList>
    </citation>
    <scope>NUCLEOTIDE SEQUENCE</scope>
    <source>
        <strain evidence="6">JCM 4346</strain>
    </source>
</reference>
<protein>
    <submittedName>
        <fullName evidence="6">ABC transporter ATP-binding protein</fullName>
    </submittedName>
</protein>
<dbReference type="GO" id="GO:0005524">
    <property type="term" value="F:ATP binding"/>
    <property type="evidence" value="ECO:0007669"/>
    <property type="project" value="UniProtKB-KW"/>
</dbReference>
<dbReference type="FunFam" id="3.40.50.300:FF:000032">
    <property type="entry name" value="Export ABC transporter ATP-binding protein"/>
    <property type="match status" value="1"/>
</dbReference>
<keyword evidence="7" id="KW-1185">Reference proteome</keyword>
<dbReference type="SUPFAM" id="SSF52540">
    <property type="entry name" value="P-loop containing nucleoside triphosphate hydrolases"/>
    <property type="match status" value="1"/>
</dbReference>
<dbReference type="GO" id="GO:0016887">
    <property type="term" value="F:ATP hydrolysis activity"/>
    <property type="evidence" value="ECO:0007669"/>
    <property type="project" value="InterPro"/>
</dbReference>
<keyword evidence="1" id="KW-0813">Transport</keyword>
<dbReference type="Pfam" id="PF00005">
    <property type="entry name" value="ABC_tran"/>
    <property type="match status" value="1"/>
</dbReference>
<dbReference type="InterPro" id="IPR017871">
    <property type="entry name" value="ABC_transporter-like_CS"/>
</dbReference>
<accession>A0A918C4T7</accession>
<keyword evidence="3 6" id="KW-0067">ATP-binding</keyword>
<evidence type="ECO:0000256" key="2">
    <source>
        <dbReference type="ARBA" id="ARBA00022741"/>
    </source>
</evidence>
<reference evidence="6" key="1">
    <citation type="journal article" date="2014" name="Int. J. Syst. Evol. Microbiol.">
        <title>Complete genome sequence of Corynebacterium casei LMG S-19264T (=DSM 44701T), isolated from a smear-ripened cheese.</title>
        <authorList>
            <consortium name="US DOE Joint Genome Institute (JGI-PGF)"/>
            <person name="Walter F."/>
            <person name="Albersmeier A."/>
            <person name="Kalinowski J."/>
            <person name="Ruckert C."/>
        </authorList>
    </citation>
    <scope>NUCLEOTIDE SEQUENCE</scope>
    <source>
        <strain evidence="6">JCM 4346</strain>
    </source>
</reference>
<dbReference type="GO" id="GO:0022857">
    <property type="term" value="F:transmembrane transporter activity"/>
    <property type="evidence" value="ECO:0007669"/>
    <property type="project" value="TreeGrafter"/>
</dbReference>
<dbReference type="InterPro" id="IPR015854">
    <property type="entry name" value="ABC_transpr_LolD-like"/>
</dbReference>
<evidence type="ECO:0000259" key="5">
    <source>
        <dbReference type="PROSITE" id="PS50893"/>
    </source>
</evidence>
<dbReference type="PROSITE" id="PS50893">
    <property type="entry name" value="ABC_TRANSPORTER_2"/>
    <property type="match status" value="1"/>
</dbReference>
<dbReference type="PROSITE" id="PS00211">
    <property type="entry name" value="ABC_TRANSPORTER_1"/>
    <property type="match status" value="1"/>
</dbReference>
<feature type="domain" description="ABC transporter" evidence="5">
    <location>
        <begin position="6"/>
        <end position="246"/>
    </location>
</feature>
<sequence>MTEHAVQLTAVRRRYAAKGAAEAGVTALDDVTLALPRGSFTAVMGPSGSGKSTLLQCAAGLDRPDSGSVRIGGTELTGLSERRLTLLRRERIGFVFQAFNLLPALTAEQNVALPLRLAGRRPSKARVREVLRQVGLAERGRHRPGELSGGQQQRIALARALITRPEVLFGDEPTGALDTTTGREVLALLRGMVDGDGRTVVMVTHDPVAASYADRVVFLVDGRVHGELVGADAETVAARMAGLEGHGRTGEAGTARAALDAGTGGRHDDAPARPHAGRAGGGGAGRGAQAAQAAQGAQAAQSAQAAQGPQAAQGLAASEGASC</sequence>
<evidence type="ECO:0000313" key="6">
    <source>
        <dbReference type="EMBL" id="GGR05238.1"/>
    </source>
</evidence>
<dbReference type="InterPro" id="IPR003593">
    <property type="entry name" value="AAA+_ATPase"/>
</dbReference>
<dbReference type="InterPro" id="IPR027417">
    <property type="entry name" value="P-loop_NTPase"/>
</dbReference>
<comment type="caution">
    <text evidence="6">The sequence shown here is derived from an EMBL/GenBank/DDBJ whole genome shotgun (WGS) entry which is preliminary data.</text>
</comment>
<dbReference type="Gene3D" id="3.40.50.300">
    <property type="entry name" value="P-loop containing nucleotide triphosphate hydrolases"/>
    <property type="match status" value="1"/>
</dbReference>
<keyword evidence="2" id="KW-0547">Nucleotide-binding</keyword>
<gene>
    <name evidence="6" type="ORF">GCM10010251_21120</name>
</gene>
<evidence type="ECO:0000256" key="4">
    <source>
        <dbReference type="SAM" id="MobiDB-lite"/>
    </source>
</evidence>
<name>A0A918C4T7_9ACTN</name>
<dbReference type="CDD" id="cd03255">
    <property type="entry name" value="ABC_MJ0796_LolCDE_FtsE"/>
    <property type="match status" value="1"/>
</dbReference>
<dbReference type="InterPro" id="IPR017911">
    <property type="entry name" value="MacB-like_ATP-bd"/>
</dbReference>
<dbReference type="InterPro" id="IPR003439">
    <property type="entry name" value="ABC_transporter-like_ATP-bd"/>
</dbReference>
<dbReference type="SMART" id="SM00382">
    <property type="entry name" value="AAA"/>
    <property type="match status" value="1"/>
</dbReference>
<evidence type="ECO:0000256" key="3">
    <source>
        <dbReference type="ARBA" id="ARBA00022840"/>
    </source>
</evidence>
<dbReference type="GO" id="GO:0005886">
    <property type="term" value="C:plasma membrane"/>
    <property type="evidence" value="ECO:0007669"/>
    <property type="project" value="TreeGrafter"/>
</dbReference>
<dbReference type="GO" id="GO:0098796">
    <property type="term" value="C:membrane protein complex"/>
    <property type="evidence" value="ECO:0007669"/>
    <property type="project" value="UniProtKB-ARBA"/>
</dbReference>
<dbReference type="PANTHER" id="PTHR24220">
    <property type="entry name" value="IMPORT ATP-BINDING PROTEIN"/>
    <property type="match status" value="1"/>
</dbReference>
<feature type="region of interest" description="Disordered" evidence="4">
    <location>
        <begin position="259"/>
        <end position="310"/>
    </location>
</feature>
<dbReference type="PANTHER" id="PTHR24220:SF685">
    <property type="entry name" value="ABC TRANSPORTER RELATED"/>
    <property type="match status" value="1"/>
</dbReference>
<dbReference type="EMBL" id="BMSX01000004">
    <property type="protein sequence ID" value="GGR05238.1"/>
    <property type="molecule type" value="Genomic_DNA"/>
</dbReference>
<feature type="compositionally biased region" description="Low complexity" evidence="4">
    <location>
        <begin position="287"/>
        <end position="310"/>
    </location>
</feature>
<dbReference type="AlphaFoldDB" id="A0A918C4T7"/>
<dbReference type="Proteomes" id="UP000658320">
    <property type="component" value="Unassembled WGS sequence"/>
</dbReference>
<proteinExistence type="predicted"/>